<evidence type="ECO:0000313" key="3">
    <source>
        <dbReference type="Proteomes" id="UP000233551"/>
    </source>
</evidence>
<accession>A0A2I0HZL9</accession>
<name>A0A2I0HZL9_PUNGR</name>
<dbReference type="AlphaFoldDB" id="A0A2I0HZL9"/>
<reference evidence="2 3" key="1">
    <citation type="submission" date="2017-11" db="EMBL/GenBank/DDBJ databases">
        <title>De-novo sequencing of pomegranate (Punica granatum L.) genome.</title>
        <authorList>
            <person name="Akparov Z."/>
            <person name="Amiraslanov A."/>
            <person name="Hajiyeva S."/>
            <person name="Abbasov M."/>
            <person name="Kaur K."/>
            <person name="Hamwieh A."/>
            <person name="Solovyev V."/>
            <person name="Salamov A."/>
            <person name="Braich B."/>
            <person name="Kosarev P."/>
            <person name="Mahmoud A."/>
            <person name="Hajiyev E."/>
            <person name="Babayeva S."/>
            <person name="Izzatullayeva V."/>
            <person name="Mammadov A."/>
            <person name="Mammadov A."/>
            <person name="Sharifova S."/>
            <person name="Ojaghi J."/>
            <person name="Eynullazada K."/>
            <person name="Bayramov B."/>
            <person name="Abdulazimova A."/>
            <person name="Shahmuradov I."/>
        </authorList>
    </citation>
    <scope>NUCLEOTIDE SEQUENCE [LARGE SCALE GENOMIC DNA]</scope>
    <source>
        <strain evidence="3">cv. AG2017</strain>
        <tissue evidence="2">Leaf</tissue>
    </source>
</reference>
<evidence type="ECO:0000313" key="2">
    <source>
        <dbReference type="EMBL" id="PKI37164.1"/>
    </source>
</evidence>
<protein>
    <submittedName>
        <fullName evidence="2">Uncharacterized protein</fullName>
    </submittedName>
</protein>
<feature type="region of interest" description="Disordered" evidence="1">
    <location>
        <begin position="1"/>
        <end position="36"/>
    </location>
</feature>
<evidence type="ECO:0000256" key="1">
    <source>
        <dbReference type="SAM" id="MobiDB-lite"/>
    </source>
</evidence>
<dbReference type="Proteomes" id="UP000233551">
    <property type="component" value="Unassembled WGS sequence"/>
</dbReference>
<dbReference type="PANTHER" id="PTHR13052:SF2">
    <property type="entry name" value="NUCLEAR FACTOR KAPPA-B-BINDING PROTEIN"/>
    <property type="match status" value="1"/>
</dbReference>
<proteinExistence type="predicted"/>
<dbReference type="InterPro" id="IPR024867">
    <property type="entry name" value="NFRKB"/>
</dbReference>
<dbReference type="GO" id="GO:0031011">
    <property type="term" value="C:Ino80 complex"/>
    <property type="evidence" value="ECO:0007669"/>
    <property type="project" value="InterPro"/>
</dbReference>
<dbReference type="PANTHER" id="PTHR13052">
    <property type="entry name" value="NFRKB-RELATED"/>
    <property type="match status" value="1"/>
</dbReference>
<gene>
    <name evidence="2" type="ORF">CRG98_042445</name>
</gene>
<sequence length="219" mass="25170">MAADQRRKGLNGAAPDVSLREKPRGKKKQAVSTESNGFRVKPRVSLEWDANRKRVVAKREQIGLSWRNLRPFVEPLPHGHKILADAFDVPTELFKLENIEDVLSHEVWQTCLSERERRFLTHFLPGETEPQQAVKQLLGGENFHFGNPFLDCMVGRFIPLLLAYLMLLFRDVLRSIQSTFPAIKKFDGIWTSWELFLAGQLHFNQATCILMLSFIVNSL</sequence>
<comment type="caution">
    <text evidence="2">The sequence shown here is derived from an EMBL/GenBank/DDBJ whole genome shotgun (WGS) entry which is preliminary data.</text>
</comment>
<dbReference type="STRING" id="22663.A0A2I0HZL9"/>
<keyword evidence="3" id="KW-1185">Reference proteome</keyword>
<organism evidence="2 3">
    <name type="scientific">Punica granatum</name>
    <name type="common">Pomegranate</name>
    <dbReference type="NCBI Taxonomy" id="22663"/>
    <lineage>
        <taxon>Eukaryota</taxon>
        <taxon>Viridiplantae</taxon>
        <taxon>Streptophyta</taxon>
        <taxon>Embryophyta</taxon>
        <taxon>Tracheophyta</taxon>
        <taxon>Spermatophyta</taxon>
        <taxon>Magnoliopsida</taxon>
        <taxon>eudicotyledons</taxon>
        <taxon>Gunneridae</taxon>
        <taxon>Pentapetalae</taxon>
        <taxon>rosids</taxon>
        <taxon>malvids</taxon>
        <taxon>Myrtales</taxon>
        <taxon>Lythraceae</taxon>
        <taxon>Punica</taxon>
    </lineage>
</organism>
<dbReference type="EMBL" id="PGOL01004545">
    <property type="protein sequence ID" value="PKI37164.1"/>
    <property type="molecule type" value="Genomic_DNA"/>
</dbReference>